<evidence type="ECO:0000313" key="2">
    <source>
        <dbReference type="Proteomes" id="UP000001542"/>
    </source>
</evidence>
<keyword evidence="2" id="KW-1185">Reference proteome</keyword>
<sequence length="428" mass="49915">MIVPNEYVCPITGRTHTIVYKNQNKDKLINYCNSVIFNLNNHIKSSYFFTVDTEGKINEIELCDVFVLQFAECFANKKDFIRYKITGKRNETIDLQDGFIIIDPDDDVKKALRSVFTNYYVYTIFFDIVRDVLGLMKLGIPVNGLPDKNGVVKCHTVIDTQYRSNSGIPFFCSTLSLKDTINQIDFPCKQLAAAKEQLELKSSIDFPRLIYENQGKSNSEIVPIYIDLIPYISNDIALTALSLLAYIRENSPIIETHSTQAKQLTKLWKEDKQIRIKYGSAAFLKELHNSQHILDNPEKNLFSTYICAFKLHKYAYAIKKADDNYPFRSKDLVKFCKAAQSRIDGKKNVKFPSKQNVYENLVKKGLKKYNIHGELEKILLNEYEQHKDESEYQTKDVFKTLGQCLHPYFSEFLEYHFKRWPQFMNKRY</sequence>
<gene>
    <name evidence="1" type="ORF">TVAG_489570</name>
</gene>
<organism evidence="1 2">
    <name type="scientific">Trichomonas vaginalis (strain ATCC PRA-98 / G3)</name>
    <dbReference type="NCBI Taxonomy" id="412133"/>
    <lineage>
        <taxon>Eukaryota</taxon>
        <taxon>Metamonada</taxon>
        <taxon>Parabasalia</taxon>
        <taxon>Trichomonadida</taxon>
        <taxon>Trichomonadidae</taxon>
        <taxon>Trichomonas</taxon>
    </lineage>
</organism>
<protein>
    <recommendedName>
        <fullName evidence="3">3'-5' exonuclease domain-containing protein</fullName>
    </recommendedName>
</protein>
<dbReference type="Proteomes" id="UP000001542">
    <property type="component" value="Unassembled WGS sequence"/>
</dbReference>
<name>A2FEJ3_TRIV3</name>
<proteinExistence type="predicted"/>
<accession>A2FEJ3</accession>
<evidence type="ECO:0000313" key="1">
    <source>
        <dbReference type="EMBL" id="EAX96675.1"/>
    </source>
</evidence>
<dbReference type="KEGG" id="tva:4754448"/>
<dbReference type="EMBL" id="DS113748">
    <property type="protein sequence ID" value="EAX96675.1"/>
    <property type="molecule type" value="Genomic_DNA"/>
</dbReference>
<reference evidence="1" key="2">
    <citation type="journal article" date="2007" name="Science">
        <title>Draft genome sequence of the sexually transmitted pathogen Trichomonas vaginalis.</title>
        <authorList>
            <person name="Carlton J.M."/>
            <person name="Hirt R.P."/>
            <person name="Silva J.C."/>
            <person name="Delcher A.L."/>
            <person name="Schatz M."/>
            <person name="Zhao Q."/>
            <person name="Wortman J.R."/>
            <person name="Bidwell S.L."/>
            <person name="Alsmark U.C.M."/>
            <person name="Besteiro S."/>
            <person name="Sicheritz-Ponten T."/>
            <person name="Noel C.J."/>
            <person name="Dacks J.B."/>
            <person name="Foster P.G."/>
            <person name="Simillion C."/>
            <person name="Van de Peer Y."/>
            <person name="Miranda-Saavedra D."/>
            <person name="Barton G.J."/>
            <person name="Westrop G.D."/>
            <person name="Mueller S."/>
            <person name="Dessi D."/>
            <person name="Fiori P.L."/>
            <person name="Ren Q."/>
            <person name="Paulsen I."/>
            <person name="Zhang H."/>
            <person name="Bastida-Corcuera F.D."/>
            <person name="Simoes-Barbosa A."/>
            <person name="Brown M.T."/>
            <person name="Hayes R.D."/>
            <person name="Mukherjee M."/>
            <person name="Okumura C.Y."/>
            <person name="Schneider R."/>
            <person name="Smith A.J."/>
            <person name="Vanacova S."/>
            <person name="Villalvazo M."/>
            <person name="Haas B.J."/>
            <person name="Pertea M."/>
            <person name="Feldblyum T.V."/>
            <person name="Utterback T.R."/>
            <person name="Shu C.L."/>
            <person name="Osoegawa K."/>
            <person name="de Jong P.J."/>
            <person name="Hrdy I."/>
            <person name="Horvathova L."/>
            <person name="Zubacova Z."/>
            <person name="Dolezal P."/>
            <person name="Malik S.B."/>
            <person name="Logsdon J.M. Jr."/>
            <person name="Henze K."/>
            <person name="Gupta A."/>
            <person name="Wang C.C."/>
            <person name="Dunne R.L."/>
            <person name="Upcroft J.A."/>
            <person name="Upcroft P."/>
            <person name="White O."/>
            <person name="Salzberg S.L."/>
            <person name="Tang P."/>
            <person name="Chiu C.-H."/>
            <person name="Lee Y.-S."/>
            <person name="Embley T.M."/>
            <person name="Coombs G.H."/>
            <person name="Mottram J.C."/>
            <person name="Tachezy J."/>
            <person name="Fraser-Liggett C.M."/>
            <person name="Johnson P.J."/>
        </authorList>
    </citation>
    <scope>NUCLEOTIDE SEQUENCE [LARGE SCALE GENOMIC DNA]</scope>
    <source>
        <strain evidence="1">G3</strain>
    </source>
</reference>
<dbReference type="AlphaFoldDB" id="A2FEJ3"/>
<dbReference type="InParanoid" id="A2FEJ3"/>
<dbReference type="RefSeq" id="XP_001309605.1">
    <property type="nucleotide sequence ID" value="XM_001309604.1"/>
</dbReference>
<dbReference type="VEuPathDB" id="TrichDB:TVAG_489570"/>
<dbReference type="VEuPathDB" id="TrichDB:TVAGG3_0878160"/>
<evidence type="ECO:0008006" key="3">
    <source>
        <dbReference type="Google" id="ProtNLM"/>
    </source>
</evidence>
<reference evidence="1" key="1">
    <citation type="submission" date="2006-10" db="EMBL/GenBank/DDBJ databases">
        <authorList>
            <person name="Amadeo P."/>
            <person name="Zhao Q."/>
            <person name="Wortman J."/>
            <person name="Fraser-Liggett C."/>
            <person name="Carlton J."/>
        </authorList>
    </citation>
    <scope>NUCLEOTIDE SEQUENCE</scope>
    <source>
        <strain evidence="1">G3</strain>
    </source>
</reference>